<accession>A0A142JIX6</accession>
<protein>
    <submittedName>
        <fullName evidence="1">Uncharacterized protein</fullName>
    </submittedName>
</protein>
<gene>
    <name evidence="1" type="ORF">A2G96_09940</name>
</gene>
<dbReference type="RefSeq" id="WP_062798843.1">
    <property type="nucleotide sequence ID" value="NZ_CP014844.1"/>
</dbReference>
<dbReference type="AlphaFoldDB" id="A0A142JIX6"/>
<evidence type="ECO:0000313" key="2">
    <source>
        <dbReference type="Proteomes" id="UP000075238"/>
    </source>
</evidence>
<dbReference type="OrthoDB" id="9157216at2"/>
<name>A0A142JIX6_9BURK</name>
<dbReference type="Proteomes" id="UP000075238">
    <property type="component" value="Chromosome 1"/>
</dbReference>
<proteinExistence type="predicted"/>
<dbReference type="EMBL" id="CP014844">
    <property type="protein sequence ID" value="AMR78038.1"/>
    <property type="molecule type" value="Genomic_DNA"/>
</dbReference>
<organism evidence="1 2">
    <name type="scientific">Cupriavidus nantongensis</name>
    <dbReference type="NCBI Taxonomy" id="1796606"/>
    <lineage>
        <taxon>Bacteria</taxon>
        <taxon>Pseudomonadati</taxon>
        <taxon>Pseudomonadota</taxon>
        <taxon>Betaproteobacteria</taxon>
        <taxon>Burkholderiales</taxon>
        <taxon>Burkholderiaceae</taxon>
        <taxon>Cupriavidus</taxon>
    </lineage>
</organism>
<evidence type="ECO:0000313" key="1">
    <source>
        <dbReference type="EMBL" id="AMR78038.1"/>
    </source>
</evidence>
<sequence>MLAGLFTAMASAHAGGTATVECSKPGDAFGPNPVPVLQVTYNTGSDASTPGLFWFGIISQDQTLGSVLTPQGWQNYTGGLYPFQARYDNGLLQRITLSIPFPDGAQTTAAFLGYSVYAGHGAYSYANRQKVADRRDSLNRVKPEMVAKGRWRPQFDTDDTYIWSLIQKDMVDNNKYGPILKIPYVDCTPPLVGGNS</sequence>
<reference evidence="1 2" key="1">
    <citation type="submission" date="2016-03" db="EMBL/GenBank/DDBJ databases">
        <title>Complete genome sequence of a novel chlorpyrifos degrading bacterium, Cupriavidus nantongensis sp. X1.</title>
        <authorList>
            <person name="Fang L."/>
        </authorList>
    </citation>
    <scope>NUCLEOTIDE SEQUENCE [LARGE SCALE GENOMIC DNA]</scope>
    <source>
        <strain evidence="1 2">X1</strain>
    </source>
</reference>
<dbReference type="KEGG" id="cnan:A2G96_09940"/>
<dbReference type="STRING" id="1796606.A2G96_09940"/>
<keyword evidence="2" id="KW-1185">Reference proteome</keyword>